<dbReference type="CDD" id="cd08646">
    <property type="entry name" value="FMT_core_Met-tRNA-FMT_N"/>
    <property type="match status" value="1"/>
</dbReference>
<evidence type="ECO:0000313" key="9">
    <source>
        <dbReference type="Proteomes" id="UP000318681"/>
    </source>
</evidence>
<reference evidence="8 9" key="1">
    <citation type="submission" date="2019-07" db="EMBL/GenBank/DDBJ databases">
        <title>Sphingomonas solaris sp. nov., isolated from a solar panel from Boston, Massachusetts.</title>
        <authorList>
            <person name="Tanner K."/>
            <person name="Pascual J."/>
            <person name="Mancuso C."/>
            <person name="Pereto J."/>
            <person name="Khalil A."/>
            <person name="Vilanova C."/>
        </authorList>
    </citation>
    <scope>NUCLEOTIDE SEQUENCE [LARGE SCALE GENOMIC DNA]</scope>
    <source>
        <strain evidence="8 9">R4DWN</strain>
    </source>
</reference>
<protein>
    <recommendedName>
        <fullName evidence="2 5">Methionyl-tRNA formyltransferase</fullName>
        <ecNumber evidence="2 5">2.1.2.9</ecNumber>
    </recommendedName>
</protein>
<evidence type="ECO:0000256" key="2">
    <source>
        <dbReference type="ARBA" id="ARBA00012261"/>
    </source>
</evidence>
<dbReference type="GO" id="GO:0004479">
    <property type="term" value="F:methionyl-tRNA formyltransferase activity"/>
    <property type="evidence" value="ECO:0007669"/>
    <property type="project" value="UniProtKB-UniRule"/>
</dbReference>
<feature type="domain" description="Formyl transferase C-terminal" evidence="7">
    <location>
        <begin position="200"/>
        <end position="292"/>
    </location>
</feature>
<evidence type="ECO:0000256" key="4">
    <source>
        <dbReference type="ARBA" id="ARBA00022917"/>
    </source>
</evidence>
<comment type="catalytic activity">
    <reaction evidence="5">
        <text>L-methionyl-tRNA(fMet) + (6R)-10-formyltetrahydrofolate = N-formyl-L-methionyl-tRNA(fMet) + (6S)-5,6,7,8-tetrahydrofolate + H(+)</text>
        <dbReference type="Rhea" id="RHEA:24380"/>
        <dbReference type="Rhea" id="RHEA-COMP:9952"/>
        <dbReference type="Rhea" id="RHEA-COMP:9953"/>
        <dbReference type="ChEBI" id="CHEBI:15378"/>
        <dbReference type="ChEBI" id="CHEBI:57453"/>
        <dbReference type="ChEBI" id="CHEBI:78530"/>
        <dbReference type="ChEBI" id="CHEBI:78844"/>
        <dbReference type="ChEBI" id="CHEBI:195366"/>
        <dbReference type="EC" id="2.1.2.9"/>
    </reaction>
</comment>
<dbReference type="InterPro" id="IPR002376">
    <property type="entry name" value="Formyl_transf_N"/>
</dbReference>
<dbReference type="OrthoDB" id="9802815at2"/>
<dbReference type="EMBL" id="VNIM01000104">
    <property type="protein sequence ID" value="TVV70904.1"/>
    <property type="molecule type" value="Genomic_DNA"/>
</dbReference>
<sequence>MRIIFMGTPDFAVPTLDALVTAGHDIAGVYCQPPRRAGRGKALNASPVQQRAEALGLPVHVPVTLRDPAAQAEFAALDADVAVVAAYGLILPVAVLAAPRFGCLNVHGSLLPRWRGAAPVQRAILAGDAETGVTIMQMERGLDTGPMLLAEATPVAGKTAGDLTDELARTGARLMARVLADLPGFPPIPQPEDGVTYAAKIEKPEARLDFTRPAETVERQVRGFNPAPGAFFEHAGERLRILAAEVTGGHGAPGEILDDALTIACGTGAIRPTLVQRAGRGAMTPADLLRGFPFPAGTRLW</sequence>
<dbReference type="InterPro" id="IPR044135">
    <property type="entry name" value="Met-tRNA-FMT_C"/>
</dbReference>
<dbReference type="InterPro" id="IPR036477">
    <property type="entry name" value="Formyl_transf_N_sf"/>
</dbReference>
<dbReference type="PANTHER" id="PTHR11138">
    <property type="entry name" value="METHIONYL-TRNA FORMYLTRANSFERASE"/>
    <property type="match status" value="1"/>
</dbReference>
<dbReference type="AlphaFoldDB" id="A0A558QUU9"/>
<dbReference type="InterPro" id="IPR005794">
    <property type="entry name" value="Fmt"/>
</dbReference>
<dbReference type="Proteomes" id="UP000318681">
    <property type="component" value="Unassembled WGS sequence"/>
</dbReference>
<gene>
    <name evidence="5" type="primary">fmt</name>
    <name evidence="8" type="ORF">FOY91_18025</name>
</gene>
<evidence type="ECO:0000256" key="5">
    <source>
        <dbReference type="HAMAP-Rule" id="MF_00182"/>
    </source>
</evidence>
<evidence type="ECO:0000256" key="1">
    <source>
        <dbReference type="ARBA" id="ARBA00010699"/>
    </source>
</evidence>
<dbReference type="PANTHER" id="PTHR11138:SF5">
    <property type="entry name" value="METHIONYL-TRNA FORMYLTRANSFERASE, MITOCHONDRIAL"/>
    <property type="match status" value="1"/>
</dbReference>
<dbReference type="NCBIfam" id="TIGR00460">
    <property type="entry name" value="fmt"/>
    <property type="match status" value="1"/>
</dbReference>
<dbReference type="GO" id="GO:0005829">
    <property type="term" value="C:cytosol"/>
    <property type="evidence" value="ECO:0007669"/>
    <property type="project" value="TreeGrafter"/>
</dbReference>
<dbReference type="InterPro" id="IPR041711">
    <property type="entry name" value="Met-tRNA-FMT_N"/>
</dbReference>
<dbReference type="Gene3D" id="3.40.50.12230">
    <property type="match status" value="1"/>
</dbReference>
<proteinExistence type="inferred from homology"/>
<keyword evidence="9" id="KW-1185">Reference proteome</keyword>
<evidence type="ECO:0000259" key="6">
    <source>
        <dbReference type="Pfam" id="PF00551"/>
    </source>
</evidence>
<organism evidence="8 9">
    <name type="scientific">Alterirhizorhabdus solaris</name>
    <dbReference type="NCBI Taxonomy" id="2529389"/>
    <lineage>
        <taxon>Bacteria</taxon>
        <taxon>Pseudomonadati</taxon>
        <taxon>Pseudomonadota</taxon>
        <taxon>Alphaproteobacteria</taxon>
        <taxon>Sphingomonadales</taxon>
        <taxon>Rhizorhabdaceae</taxon>
        <taxon>Alterirhizorhabdus</taxon>
    </lineage>
</organism>
<dbReference type="RefSeq" id="WP_145154908.1">
    <property type="nucleotide sequence ID" value="NZ_VNIM01000104.1"/>
</dbReference>
<dbReference type="InterPro" id="IPR011034">
    <property type="entry name" value="Formyl_transferase-like_C_sf"/>
</dbReference>
<evidence type="ECO:0000313" key="8">
    <source>
        <dbReference type="EMBL" id="TVV70904.1"/>
    </source>
</evidence>
<dbReference type="SUPFAM" id="SSF50486">
    <property type="entry name" value="FMT C-terminal domain-like"/>
    <property type="match status" value="1"/>
</dbReference>
<keyword evidence="4 5" id="KW-0648">Protein biosynthesis</keyword>
<comment type="similarity">
    <text evidence="1 5">Belongs to the Fmt family.</text>
</comment>
<accession>A0A558QUU9</accession>
<dbReference type="Pfam" id="PF00551">
    <property type="entry name" value="Formyl_trans_N"/>
    <property type="match status" value="1"/>
</dbReference>
<feature type="binding site" evidence="5">
    <location>
        <begin position="109"/>
        <end position="112"/>
    </location>
    <ligand>
        <name>(6S)-5,6,7,8-tetrahydrofolate</name>
        <dbReference type="ChEBI" id="CHEBI:57453"/>
    </ligand>
</feature>
<dbReference type="HAMAP" id="MF_00182">
    <property type="entry name" value="Formyl_trans"/>
    <property type="match status" value="1"/>
</dbReference>
<comment type="function">
    <text evidence="5">Attaches a formyl group to the free amino group of methionyl-tRNA(fMet). The formyl group appears to play a dual role in the initiator identity of N-formylmethionyl-tRNA by promoting its recognition by IF2 and preventing the misappropriation of this tRNA by the elongation apparatus.</text>
</comment>
<evidence type="ECO:0000256" key="3">
    <source>
        <dbReference type="ARBA" id="ARBA00022679"/>
    </source>
</evidence>
<name>A0A558QUU9_9SPHN</name>
<comment type="caution">
    <text evidence="8">The sequence shown here is derived from an EMBL/GenBank/DDBJ whole genome shotgun (WGS) entry which is preliminary data.</text>
</comment>
<dbReference type="Pfam" id="PF02911">
    <property type="entry name" value="Formyl_trans_C"/>
    <property type="match status" value="1"/>
</dbReference>
<dbReference type="InterPro" id="IPR005793">
    <property type="entry name" value="Formyl_trans_C"/>
</dbReference>
<keyword evidence="3 5" id="KW-0808">Transferase</keyword>
<dbReference type="CDD" id="cd08704">
    <property type="entry name" value="Met_tRNA_FMT_C"/>
    <property type="match status" value="1"/>
</dbReference>
<feature type="domain" description="Formyl transferase N-terminal" evidence="6">
    <location>
        <begin position="1"/>
        <end position="179"/>
    </location>
</feature>
<dbReference type="SUPFAM" id="SSF53328">
    <property type="entry name" value="Formyltransferase"/>
    <property type="match status" value="1"/>
</dbReference>
<dbReference type="EC" id="2.1.2.9" evidence="2 5"/>
<evidence type="ECO:0000259" key="7">
    <source>
        <dbReference type="Pfam" id="PF02911"/>
    </source>
</evidence>